<reference evidence="9" key="1">
    <citation type="submission" date="2020-09" db="EMBL/GenBank/DDBJ databases">
        <authorList>
            <person name="Kim M.K."/>
        </authorList>
    </citation>
    <scope>NUCLEOTIDE SEQUENCE</scope>
    <source>
        <strain evidence="9">BT704</strain>
    </source>
</reference>
<dbReference type="InterPro" id="IPR020084">
    <property type="entry name" value="NUDIX_hydrolase_CS"/>
</dbReference>
<dbReference type="SUPFAM" id="SSF55811">
    <property type="entry name" value="Nudix"/>
    <property type="match status" value="1"/>
</dbReference>
<evidence type="ECO:0000256" key="4">
    <source>
        <dbReference type="ARBA" id="ARBA00016377"/>
    </source>
</evidence>
<dbReference type="PROSITE" id="PS00893">
    <property type="entry name" value="NUDIX_BOX"/>
    <property type="match status" value="1"/>
</dbReference>
<comment type="catalytic activity">
    <reaction evidence="1">
        <text>GDP-alpha-D-mannose + H2O = alpha-D-mannose 1-phosphate + GMP + 2 H(+)</text>
        <dbReference type="Rhea" id="RHEA:27978"/>
        <dbReference type="ChEBI" id="CHEBI:15377"/>
        <dbReference type="ChEBI" id="CHEBI:15378"/>
        <dbReference type="ChEBI" id="CHEBI:57527"/>
        <dbReference type="ChEBI" id="CHEBI:58115"/>
        <dbReference type="ChEBI" id="CHEBI:58409"/>
    </reaction>
</comment>
<dbReference type="CDD" id="cd03424">
    <property type="entry name" value="NUDIX_ADPRase_Nudt5_UGPPase_Nudt14"/>
    <property type="match status" value="1"/>
</dbReference>
<comment type="caution">
    <text evidence="9">The sequence shown here is derived from an EMBL/GenBank/DDBJ whole genome shotgun (WGS) entry which is preliminary data.</text>
</comment>
<dbReference type="PANTHER" id="PTHR11839:SF18">
    <property type="entry name" value="NUDIX HYDROLASE DOMAIN-CONTAINING PROTEIN"/>
    <property type="match status" value="1"/>
</dbReference>
<protein>
    <recommendedName>
        <fullName evidence="4">GDP-mannose pyrophosphatase</fullName>
    </recommendedName>
    <alternativeName>
        <fullName evidence="6">GDP-mannose hydrolase</fullName>
    </alternativeName>
    <alternativeName>
        <fullName evidence="7">GDPMK</fullName>
    </alternativeName>
</protein>
<evidence type="ECO:0000256" key="2">
    <source>
        <dbReference type="ARBA" id="ARBA00001946"/>
    </source>
</evidence>
<dbReference type="GO" id="GO:0019693">
    <property type="term" value="P:ribose phosphate metabolic process"/>
    <property type="evidence" value="ECO:0007669"/>
    <property type="project" value="TreeGrafter"/>
</dbReference>
<dbReference type="Pfam" id="PF00293">
    <property type="entry name" value="NUDIX"/>
    <property type="match status" value="1"/>
</dbReference>
<comment type="cofactor">
    <cofactor evidence="2">
        <name>Mg(2+)</name>
        <dbReference type="ChEBI" id="CHEBI:18420"/>
    </cofactor>
</comment>
<dbReference type="Proteomes" id="UP000653797">
    <property type="component" value="Unassembled WGS sequence"/>
</dbReference>
<evidence type="ECO:0000313" key="10">
    <source>
        <dbReference type="Proteomes" id="UP000653797"/>
    </source>
</evidence>
<evidence type="ECO:0000256" key="6">
    <source>
        <dbReference type="ARBA" id="ARBA00032162"/>
    </source>
</evidence>
<name>A0A927GHM3_9BACT</name>
<keyword evidence="5 9" id="KW-0378">Hydrolase</keyword>
<dbReference type="RefSeq" id="WP_191043490.1">
    <property type="nucleotide sequence ID" value="NZ_JACXAA010000036.1"/>
</dbReference>
<evidence type="ECO:0000256" key="7">
    <source>
        <dbReference type="ARBA" id="ARBA00032272"/>
    </source>
</evidence>
<keyword evidence="10" id="KW-1185">Reference proteome</keyword>
<evidence type="ECO:0000256" key="5">
    <source>
        <dbReference type="ARBA" id="ARBA00022801"/>
    </source>
</evidence>
<sequence>MEKLQSWQTVSTRELVKSKWLRVRQDTCRLPSGREIDDYFVVEAPDGAVIVAVTQENELVLVRQYKHGFGGIVLELPAGIVESKEVANETIIRELSEETGYFTPNVEYIATLVTKPARMSARTFVYFANAVTKDSQGQENDSEVIETVLVPIADLPALLQRGDIITETSLAALLMVWNRLTA</sequence>
<gene>
    <name evidence="9" type="ORF">IC230_33715</name>
</gene>
<comment type="similarity">
    <text evidence="3">Belongs to the Nudix hydrolase family. NudK subfamily.</text>
</comment>
<dbReference type="EMBL" id="JACXAA010000036">
    <property type="protein sequence ID" value="MBD2757868.1"/>
    <property type="molecule type" value="Genomic_DNA"/>
</dbReference>
<dbReference type="Gene3D" id="3.90.79.10">
    <property type="entry name" value="Nucleoside Triphosphate Pyrophosphohydrolase"/>
    <property type="match status" value="1"/>
</dbReference>
<dbReference type="PROSITE" id="PS51462">
    <property type="entry name" value="NUDIX"/>
    <property type="match status" value="1"/>
</dbReference>
<dbReference type="InterPro" id="IPR000086">
    <property type="entry name" value="NUDIX_hydrolase_dom"/>
</dbReference>
<evidence type="ECO:0000313" key="9">
    <source>
        <dbReference type="EMBL" id="MBD2757868.1"/>
    </source>
</evidence>
<dbReference type="InterPro" id="IPR015797">
    <property type="entry name" value="NUDIX_hydrolase-like_dom_sf"/>
</dbReference>
<evidence type="ECO:0000256" key="1">
    <source>
        <dbReference type="ARBA" id="ARBA00000847"/>
    </source>
</evidence>
<accession>A0A927GHM3</accession>
<evidence type="ECO:0000259" key="8">
    <source>
        <dbReference type="PROSITE" id="PS51462"/>
    </source>
</evidence>
<dbReference type="PANTHER" id="PTHR11839">
    <property type="entry name" value="UDP/ADP-SUGAR PYROPHOSPHATASE"/>
    <property type="match status" value="1"/>
</dbReference>
<dbReference type="GO" id="GO:0006753">
    <property type="term" value="P:nucleoside phosphate metabolic process"/>
    <property type="evidence" value="ECO:0007669"/>
    <property type="project" value="TreeGrafter"/>
</dbReference>
<feature type="domain" description="Nudix hydrolase" evidence="8">
    <location>
        <begin position="43"/>
        <end position="172"/>
    </location>
</feature>
<dbReference type="AlphaFoldDB" id="A0A927GHM3"/>
<organism evidence="9 10">
    <name type="scientific">Spirosoma validum</name>
    <dbReference type="NCBI Taxonomy" id="2771355"/>
    <lineage>
        <taxon>Bacteria</taxon>
        <taxon>Pseudomonadati</taxon>
        <taxon>Bacteroidota</taxon>
        <taxon>Cytophagia</taxon>
        <taxon>Cytophagales</taxon>
        <taxon>Cytophagaceae</taxon>
        <taxon>Spirosoma</taxon>
    </lineage>
</organism>
<evidence type="ECO:0000256" key="3">
    <source>
        <dbReference type="ARBA" id="ARBA00007275"/>
    </source>
</evidence>
<dbReference type="GO" id="GO:0016787">
    <property type="term" value="F:hydrolase activity"/>
    <property type="evidence" value="ECO:0007669"/>
    <property type="project" value="UniProtKB-KW"/>
</dbReference>
<proteinExistence type="inferred from homology"/>